<dbReference type="AlphaFoldDB" id="A0A7L8AHH5"/>
<sequence>MKQLFIILFTFLLLAPPMQAHTDIVVFNEVTEHNSDFESNHEEEHHQNDSDQEKNKEHHHHCNSISLVNIFLPVENQVVFSEFSENNKIVTFYKNADYSSYLETIFQPPRNFKL</sequence>
<dbReference type="RefSeq" id="WP_140422737.1">
    <property type="nucleotide sequence ID" value="NZ_CP061813.1"/>
</dbReference>
<evidence type="ECO:0008006" key="5">
    <source>
        <dbReference type="Google" id="ProtNLM"/>
    </source>
</evidence>
<name>A0A7L8AHH5_9FLAO</name>
<evidence type="ECO:0000313" key="4">
    <source>
        <dbReference type="Proteomes" id="UP000516764"/>
    </source>
</evidence>
<evidence type="ECO:0000256" key="2">
    <source>
        <dbReference type="SAM" id="SignalP"/>
    </source>
</evidence>
<protein>
    <recommendedName>
        <fullName evidence="5">DUF2796 domain-containing protein</fullName>
    </recommendedName>
</protein>
<feature type="chain" id="PRO_5032655533" description="DUF2796 domain-containing protein" evidence="2">
    <location>
        <begin position="21"/>
        <end position="114"/>
    </location>
</feature>
<evidence type="ECO:0000313" key="3">
    <source>
        <dbReference type="EMBL" id="QOD61452.1"/>
    </source>
</evidence>
<accession>A0A7L8AHH5</accession>
<feature type="compositionally biased region" description="Basic and acidic residues" evidence="1">
    <location>
        <begin position="35"/>
        <end position="56"/>
    </location>
</feature>
<dbReference type="EMBL" id="CP061813">
    <property type="protein sequence ID" value="QOD61452.1"/>
    <property type="molecule type" value="Genomic_DNA"/>
</dbReference>
<keyword evidence="2" id="KW-0732">Signal</keyword>
<feature type="signal peptide" evidence="2">
    <location>
        <begin position="1"/>
        <end position="20"/>
    </location>
</feature>
<proteinExistence type="predicted"/>
<keyword evidence="4" id="KW-1185">Reference proteome</keyword>
<reference evidence="3 4" key="1">
    <citation type="journal article" date="2016" name="Int. J. Syst. Evol. Microbiol.">
        <title>Polaribacter haliotis sp. nov., isolated from the gut of abalone Haliotis discus hannai.</title>
        <authorList>
            <person name="Kim Y.O."/>
            <person name="Park I.S."/>
            <person name="Park S."/>
            <person name="Nam B.H."/>
            <person name="Park J.M."/>
            <person name="Kim D.G."/>
            <person name="Yoon J.H."/>
        </authorList>
    </citation>
    <scope>NUCLEOTIDE SEQUENCE [LARGE SCALE GENOMIC DNA]</scope>
    <source>
        <strain evidence="3 4">KCTC 52418</strain>
    </source>
</reference>
<evidence type="ECO:0000256" key="1">
    <source>
        <dbReference type="SAM" id="MobiDB-lite"/>
    </source>
</evidence>
<dbReference type="Proteomes" id="UP000516764">
    <property type="component" value="Chromosome"/>
</dbReference>
<feature type="region of interest" description="Disordered" evidence="1">
    <location>
        <begin position="35"/>
        <end position="58"/>
    </location>
</feature>
<dbReference type="OrthoDB" id="1191314at2"/>
<organism evidence="3 4">
    <name type="scientific">Polaribacter haliotis</name>
    <dbReference type="NCBI Taxonomy" id="1888915"/>
    <lineage>
        <taxon>Bacteria</taxon>
        <taxon>Pseudomonadati</taxon>
        <taxon>Bacteroidota</taxon>
        <taxon>Flavobacteriia</taxon>
        <taxon>Flavobacteriales</taxon>
        <taxon>Flavobacteriaceae</taxon>
    </lineage>
</organism>
<gene>
    <name evidence="3" type="ORF">H9I45_03095</name>
</gene>
<dbReference type="KEGG" id="phal:H9I45_03095"/>